<evidence type="ECO:0000256" key="9">
    <source>
        <dbReference type="ARBA" id="ARBA00023136"/>
    </source>
</evidence>
<gene>
    <name evidence="12" type="ORF">GSTUAT00006021001</name>
</gene>
<evidence type="ECO:0000256" key="10">
    <source>
        <dbReference type="RuleBase" id="RU362022"/>
    </source>
</evidence>
<dbReference type="Proteomes" id="UP001412239">
    <property type="component" value="Unassembled WGS sequence"/>
</dbReference>
<feature type="transmembrane region" description="Helical" evidence="10">
    <location>
        <begin position="134"/>
        <end position="154"/>
    </location>
</feature>
<dbReference type="Gene3D" id="1.20.120.1630">
    <property type="match status" value="1"/>
</dbReference>
<dbReference type="GO" id="GO:0004671">
    <property type="term" value="F:protein C-terminal S-isoprenylcysteine carboxyl O-methyltransferase activity"/>
    <property type="evidence" value="ECO:0007669"/>
    <property type="project" value="UniProtKB-EC"/>
</dbReference>
<feature type="compositionally biased region" description="Low complexity" evidence="11">
    <location>
        <begin position="16"/>
        <end position="41"/>
    </location>
</feature>
<protein>
    <recommendedName>
        <fullName evidence="3 10">Protein-S-isoprenylcysteine O-methyltransferase</fullName>
        <ecNumber evidence="3 10">2.1.1.100</ecNumber>
    </recommendedName>
</protein>
<dbReference type="EMBL" id="LN891066">
    <property type="protein sequence ID" value="CUS09885.1"/>
    <property type="molecule type" value="Genomic_DNA"/>
</dbReference>
<evidence type="ECO:0000256" key="6">
    <source>
        <dbReference type="ARBA" id="ARBA00022691"/>
    </source>
</evidence>
<dbReference type="PROSITE" id="PS51564">
    <property type="entry name" value="SAM_ICMT"/>
    <property type="match status" value="1"/>
</dbReference>
<sequence length="287" mass="32680">MSTASTSADRRPFPLRRTSSTASSWSRSSSRSPSPPASSSRGRTYTPKPFDIPVYFYPSGIYSLSAIAIRAFLLGTTFASSFLLAYLLRSTYPQLPLFVTALSLFHFLEFWTTAEYNTRKAKVSSYLLTNNGMAYNLAHTAAFTEGLLEWLVWGRGEGWKGEWASGRLWIVGVVLILGGQVARSLAMVHAGTNFSHLVAYRKEEGHVLVKSGIFRYLRHPSYFGFFWWGLGTQIMLGNPVCFVGYTLVLWKFFSHRIRGEEELLVEFFEDEYLEYRARTRTFIPFIQ</sequence>
<feature type="transmembrane region" description="Helical" evidence="10">
    <location>
        <begin position="61"/>
        <end position="88"/>
    </location>
</feature>
<comment type="catalytic activity">
    <reaction evidence="10">
        <text>[protein]-C-terminal S-[(2E,6E)-farnesyl]-L-cysteine + S-adenosyl-L-methionine = [protein]-C-terminal S-[(2E,6E)-farnesyl]-L-cysteine methyl ester + S-adenosyl-L-homocysteine</text>
        <dbReference type="Rhea" id="RHEA:21672"/>
        <dbReference type="Rhea" id="RHEA-COMP:12125"/>
        <dbReference type="Rhea" id="RHEA-COMP:12126"/>
        <dbReference type="ChEBI" id="CHEBI:57856"/>
        <dbReference type="ChEBI" id="CHEBI:59789"/>
        <dbReference type="ChEBI" id="CHEBI:90510"/>
        <dbReference type="ChEBI" id="CHEBI:90511"/>
        <dbReference type="EC" id="2.1.1.100"/>
    </reaction>
</comment>
<evidence type="ECO:0000256" key="1">
    <source>
        <dbReference type="ARBA" id="ARBA00004141"/>
    </source>
</evidence>
<keyword evidence="4 10" id="KW-0489">Methyltransferase</keyword>
<evidence type="ECO:0000256" key="11">
    <source>
        <dbReference type="SAM" id="MobiDB-lite"/>
    </source>
</evidence>
<dbReference type="InterPro" id="IPR007269">
    <property type="entry name" value="ICMT_MeTrfase"/>
</dbReference>
<evidence type="ECO:0000256" key="4">
    <source>
        <dbReference type="ARBA" id="ARBA00022603"/>
    </source>
</evidence>
<feature type="transmembrane region" description="Helical" evidence="10">
    <location>
        <begin position="225"/>
        <end position="250"/>
    </location>
</feature>
<dbReference type="GO" id="GO:0005789">
    <property type="term" value="C:endoplasmic reticulum membrane"/>
    <property type="evidence" value="ECO:0007669"/>
    <property type="project" value="UniProtKB-SubCell"/>
</dbReference>
<evidence type="ECO:0000256" key="8">
    <source>
        <dbReference type="ARBA" id="ARBA00022989"/>
    </source>
</evidence>
<keyword evidence="9 10" id="KW-0472">Membrane</keyword>
<dbReference type="EC" id="2.1.1.100" evidence="3 10"/>
<dbReference type="AlphaFoldDB" id="A0A292PT58"/>
<evidence type="ECO:0000313" key="12">
    <source>
        <dbReference type="EMBL" id="CUS09885.1"/>
    </source>
</evidence>
<keyword evidence="5" id="KW-0808">Transferase</keyword>
<name>A0A292PT58_9PEZI</name>
<feature type="transmembrane region" description="Helical" evidence="10">
    <location>
        <begin position="166"/>
        <end position="186"/>
    </location>
</feature>
<dbReference type="InterPro" id="IPR025770">
    <property type="entry name" value="PPMT_MeTrfase"/>
</dbReference>
<keyword evidence="10" id="KW-0256">Endoplasmic reticulum</keyword>
<evidence type="ECO:0000313" key="13">
    <source>
        <dbReference type="Proteomes" id="UP001412239"/>
    </source>
</evidence>
<proteinExistence type="inferred from homology"/>
<reference evidence="12" key="1">
    <citation type="submission" date="2015-10" db="EMBL/GenBank/DDBJ databases">
        <authorList>
            <person name="Regsiter A."/>
            <person name="william w."/>
        </authorList>
    </citation>
    <scope>NUCLEOTIDE SEQUENCE</scope>
    <source>
        <strain evidence="12">Montdore</strain>
    </source>
</reference>
<accession>A0A292PT58</accession>
<comment type="subcellular location">
    <subcellularLocation>
        <location evidence="10">Endoplasmic reticulum membrane</location>
        <topology evidence="10">Multi-pass membrane protein</topology>
    </subcellularLocation>
    <subcellularLocation>
        <location evidence="1">Membrane</location>
        <topology evidence="1">Multi-pass membrane protein</topology>
    </subcellularLocation>
</comment>
<evidence type="ECO:0000256" key="5">
    <source>
        <dbReference type="ARBA" id="ARBA00022679"/>
    </source>
</evidence>
<feature type="region of interest" description="Disordered" evidence="11">
    <location>
        <begin position="1"/>
        <end position="44"/>
    </location>
</feature>
<evidence type="ECO:0000256" key="3">
    <source>
        <dbReference type="ARBA" id="ARBA00012151"/>
    </source>
</evidence>
<comment type="similarity">
    <text evidence="2 10">Belongs to the class VI-like SAM-binding methyltransferase superfamily. Isoprenylcysteine carboxyl methyltransferase family.</text>
</comment>
<keyword evidence="6 10" id="KW-0949">S-adenosyl-L-methionine</keyword>
<evidence type="ECO:0000256" key="7">
    <source>
        <dbReference type="ARBA" id="ARBA00022692"/>
    </source>
</evidence>
<keyword evidence="13" id="KW-1185">Reference proteome</keyword>
<dbReference type="Pfam" id="PF04140">
    <property type="entry name" value="ICMT"/>
    <property type="match status" value="1"/>
</dbReference>
<dbReference type="GO" id="GO:0032259">
    <property type="term" value="P:methylation"/>
    <property type="evidence" value="ECO:0007669"/>
    <property type="project" value="UniProtKB-KW"/>
</dbReference>
<evidence type="ECO:0000256" key="2">
    <source>
        <dbReference type="ARBA" id="ARBA00009140"/>
    </source>
</evidence>
<feature type="transmembrane region" description="Helical" evidence="10">
    <location>
        <begin position="95"/>
        <end position="114"/>
    </location>
</feature>
<keyword evidence="7 10" id="KW-0812">Transmembrane</keyword>
<dbReference type="PANTHER" id="PTHR12714">
    <property type="entry name" value="PROTEIN-S ISOPRENYLCYSTEINE O-METHYLTRANSFERASE"/>
    <property type="match status" value="1"/>
</dbReference>
<dbReference type="PANTHER" id="PTHR12714:SF9">
    <property type="entry name" value="PROTEIN-S-ISOPRENYLCYSTEINE O-METHYLTRANSFERASE"/>
    <property type="match status" value="1"/>
</dbReference>
<organism evidence="12 13">
    <name type="scientific">Tuber aestivum</name>
    <name type="common">summer truffle</name>
    <dbReference type="NCBI Taxonomy" id="59557"/>
    <lineage>
        <taxon>Eukaryota</taxon>
        <taxon>Fungi</taxon>
        <taxon>Dikarya</taxon>
        <taxon>Ascomycota</taxon>
        <taxon>Pezizomycotina</taxon>
        <taxon>Pezizomycetes</taxon>
        <taxon>Pezizales</taxon>
        <taxon>Tuberaceae</taxon>
        <taxon>Tuber</taxon>
    </lineage>
</organism>
<keyword evidence="8 10" id="KW-1133">Transmembrane helix</keyword>